<dbReference type="Gene3D" id="2.60.40.1400">
    <property type="entry name" value="G protein-activated inward rectifier potassium channel 1"/>
    <property type="match status" value="1"/>
</dbReference>
<accession>A0A9W7BTR0</accession>
<name>A0A9W7BTR0_9STRA</name>
<dbReference type="Gene3D" id="1.10.287.70">
    <property type="match status" value="1"/>
</dbReference>
<gene>
    <name evidence="3" type="ORF">TrST_g12607</name>
</gene>
<dbReference type="Proteomes" id="UP001165085">
    <property type="component" value="Unassembled WGS sequence"/>
</dbReference>
<feature type="compositionally biased region" description="Basic and acidic residues" evidence="1">
    <location>
        <begin position="417"/>
        <end position="433"/>
    </location>
</feature>
<evidence type="ECO:0008006" key="5">
    <source>
        <dbReference type="Google" id="ProtNLM"/>
    </source>
</evidence>
<proteinExistence type="predicted"/>
<dbReference type="InterPro" id="IPR014756">
    <property type="entry name" value="Ig_E-set"/>
</dbReference>
<comment type="caution">
    <text evidence="3">The sequence shown here is derived from an EMBL/GenBank/DDBJ whole genome shotgun (WGS) entry which is preliminary data.</text>
</comment>
<dbReference type="OrthoDB" id="197945at2759"/>
<dbReference type="SUPFAM" id="SSF81296">
    <property type="entry name" value="E set domains"/>
    <property type="match status" value="1"/>
</dbReference>
<sequence>MSAKVADKNQMHKLSMEFHDPRLRHAWRKFYHDAYQRLGSELKFSPGFWTDLWASLSLDYKIPSLLVIYLGFEVMFVFSFGALLFATSGITPRSFSRSVLASARVVTMLANFESNNFHYINNGGDDEQISVVGSMILVLEGYVHFMFVCIASSLIIVRALRPLQQVAFSHHAVLTDTELVLRIRILRPKTTVLIHPTVQVDVCLTSGTFLPLPLVGNGTYAKWSGNPTITIRHKIDEESPLFLERGPPKLVKNEVDGTSQEQPGDVRSTTSNIVHVSCALIATDTNGTPINEVQTYVVNTGFNAMLYAHYFEASDFFPPYNNIQACPQVVTNAKFQDQIRFGTATPEELANNHDSWFHPHESTSNLILRKKGGSGEVINGAKRLVTNSDTFCRIADEASEIGMKSSSASTVAGEAAARTEAKFVRRKSDPNIK</sequence>
<keyword evidence="2" id="KW-0472">Membrane</keyword>
<keyword evidence="2" id="KW-0812">Transmembrane</keyword>
<keyword evidence="4" id="KW-1185">Reference proteome</keyword>
<dbReference type="AlphaFoldDB" id="A0A9W7BTR0"/>
<evidence type="ECO:0000256" key="1">
    <source>
        <dbReference type="SAM" id="MobiDB-lite"/>
    </source>
</evidence>
<feature type="region of interest" description="Disordered" evidence="1">
    <location>
        <begin position="405"/>
        <end position="433"/>
    </location>
</feature>
<organism evidence="3 4">
    <name type="scientific">Triparma strigata</name>
    <dbReference type="NCBI Taxonomy" id="1606541"/>
    <lineage>
        <taxon>Eukaryota</taxon>
        <taxon>Sar</taxon>
        <taxon>Stramenopiles</taxon>
        <taxon>Ochrophyta</taxon>
        <taxon>Bolidophyceae</taxon>
        <taxon>Parmales</taxon>
        <taxon>Triparmaceae</taxon>
        <taxon>Triparma</taxon>
    </lineage>
</organism>
<protein>
    <recommendedName>
        <fullName evidence="5">Inward rectifier potassium channel C-terminal domain-containing protein</fullName>
    </recommendedName>
</protein>
<dbReference type="InterPro" id="IPR013518">
    <property type="entry name" value="K_chnl_inward-rec_Kir_cyto"/>
</dbReference>
<reference evidence="4" key="1">
    <citation type="journal article" date="2023" name="Commun. Biol.">
        <title>Genome analysis of Parmales, the sister group of diatoms, reveals the evolutionary specialization of diatoms from phago-mixotrophs to photoautotrophs.</title>
        <authorList>
            <person name="Ban H."/>
            <person name="Sato S."/>
            <person name="Yoshikawa S."/>
            <person name="Yamada K."/>
            <person name="Nakamura Y."/>
            <person name="Ichinomiya M."/>
            <person name="Sato N."/>
            <person name="Blanc-Mathieu R."/>
            <person name="Endo H."/>
            <person name="Kuwata A."/>
            <person name="Ogata H."/>
        </authorList>
    </citation>
    <scope>NUCLEOTIDE SEQUENCE [LARGE SCALE GENOMIC DNA]</scope>
    <source>
        <strain evidence="4">NIES 3701</strain>
    </source>
</reference>
<keyword evidence="2" id="KW-1133">Transmembrane helix</keyword>
<dbReference type="EMBL" id="BRXY01000469">
    <property type="protein sequence ID" value="GMH96524.1"/>
    <property type="molecule type" value="Genomic_DNA"/>
</dbReference>
<evidence type="ECO:0000313" key="3">
    <source>
        <dbReference type="EMBL" id="GMH96524.1"/>
    </source>
</evidence>
<feature type="transmembrane region" description="Helical" evidence="2">
    <location>
        <begin position="142"/>
        <end position="160"/>
    </location>
</feature>
<evidence type="ECO:0000256" key="2">
    <source>
        <dbReference type="SAM" id="Phobius"/>
    </source>
</evidence>
<evidence type="ECO:0000313" key="4">
    <source>
        <dbReference type="Proteomes" id="UP001165085"/>
    </source>
</evidence>
<feature type="transmembrane region" description="Helical" evidence="2">
    <location>
        <begin position="65"/>
        <end position="86"/>
    </location>
</feature>